<keyword evidence="2 4" id="KW-0324">Glycolysis</keyword>
<dbReference type="PANTHER" id="PTHR11469:SF1">
    <property type="entry name" value="GLUCOSE-6-PHOSPHATE ISOMERASE"/>
    <property type="match status" value="1"/>
</dbReference>
<evidence type="ECO:0000313" key="6">
    <source>
        <dbReference type="Proteomes" id="UP000034154"/>
    </source>
</evidence>
<keyword evidence="3 4" id="KW-0413">Isomerase</keyword>
<dbReference type="InterPro" id="IPR046348">
    <property type="entry name" value="SIS_dom_sf"/>
</dbReference>
<comment type="similarity">
    <text evidence="4">Belongs to the GPI family.</text>
</comment>
<dbReference type="Proteomes" id="UP000034154">
    <property type="component" value="Unassembled WGS sequence"/>
</dbReference>
<sequence>MNFLKYNSDNMFIGLSKNDLKKFQPKIKQAEAALKNLQASGQQGFFNLPFDIPGAKTIEKKAKEVQKKFSRLLVIGIGGSDLGARAVWQACPGKKMEVVFLSNTDPDTVAMVLNLSPEEWKKTAINVVSKSGSTVETMSNFMVARERLIRSIGQTAHRAHIYVTTEVDGKLALWATEQGYEVLAHPKNVGGRFSVLSLVGLFPVACGGVPITRLLAGAREVVYSEAANFAALQFLAYKKGQEIQVLMPYSDSLGNFPFWYRQLWAESLGKKGQGPTPIAARGTIDQHSQIQLYNDGPNNKTITFIEIEKFKNRIKIPKNIPGLDHVSDKDFSDLMHSELHGTAEALKKNKRMNGKISIPTLSPESLGALFQFFILAAAFSGEFYGINAYNQPGVEEGKRLARKELAGQKA</sequence>
<dbReference type="CDD" id="cd05016">
    <property type="entry name" value="SIS_PGI_2"/>
    <property type="match status" value="1"/>
</dbReference>
<dbReference type="GO" id="GO:0005829">
    <property type="term" value="C:cytosol"/>
    <property type="evidence" value="ECO:0007669"/>
    <property type="project" value="TreeGrafter"/>
</dbReference>
<accession>A0A0G1LT60</accession>
<evidence type="ECO:0000256" key="2">
    <source>
        <dbReference type="ARBA" id="ARBA00023152"/>
    </source>
</evidence>
<dbReference type="GO" id="GO:0006094">
    <property type="term" value="P:gluconeogenesis"/>
    <property type="evidence" value="ECO:0007669"/>
    <property type="project" value="UniProtKB-KW"/>
</dbReference>
<dbReference type="GO" id="GO:0051156">
    <property type="term" value="P:glucose 6-phosphate metabolic process"/>
    <property type="evidence" value="ECO:0007669"/>
    <property type="project" value="TreeGrafter"/>
</dbReference>
<dbReference type="UniPathway" id="UPA00109">
    <property type="reaction ID" value="UER00181"/>
</dbReference>
<dbReference type="PANTHER" id="PTHR11469">
    <property type="entry name" value="GLUCOSE-6-PHOSPHATE ISOMERASE"/>
    <property type="match status" value="1"/>
</dbReference>
<reference evidence="5 6" key="1">
    <citation type="journal article" date="2015" name="Nature">
        <title>rRNA introns, odd ribosomes, and small enigmatic genomes across a large radiation of phyla.</title>
        <authorList>
            <person name="Brown C.T."/>
            <person name="Hug L.A."/>
            <person name="Thomas B.C."/>
            <person name="Sharon I."/>
            <person name="Castelle C.J."/>
            <person name="Singh A."/>
            <person name="Wilkins M.J."/>
            <person name="Williams K.H."/>
            <person name="Banfield J.F."/>
        </authorList>
    </citation>
    <scope>NUCLEOTIDE SEQUENCE [LARGE SCALE GENOMIC DNA]</scope>
</reference>
<dbReference type="GO" id="GO:0004347">
    <property type="term" value="F:glucose-6-phosphate isomerase activity"/>
    <property type="evidence" value="ECO:0007669"/>
    <property type="project" value="UniProtKB-EC"/>
</dbReference>
<gene>
    <name evidence="5" type="ORF">UW63_C0002G0010</name>
</gene>
<proteinExistence type="inferred from homology"/>
<comment type="caution">
    <text evidence="5">The sequence shown here is derived from an EMBL/GenBank/DDBJ whole genome shotgun (WGS) entry which is preliminary data.</text>
</comment>
<comment type="pathway">
    <text evidence="4">Carbohydrate degradation; glycolysis; D-glyceraldehyde 3-phosphate and glycerone phosphate from D-glucose: step 2/4.</text>
</comment>
<dbReference type="PROSITE" id="PS51463">
    <property type="entry name" value="P_GLUCOSE_ISOMERASE_3"/>
    <property type="match status" value="1"/>
</dbReference>
<dbReference type="PATRIC" id="fig|1619000.3.peg.30"/>
<dbReference type="EC" id="5.3.1.9" evidence="4"/>
<dbReference type="GO" id="GO:0048029">
    <property type="term" value="F:monosaccharide binding"/>
    <property type="evidence" value="ECO:0007669"/>
    <property type="project" value="TreeGrafter"/>
</dbReference>
<evidence type="ECO:0000256" key="1">
    <source>
        <dbReference type="ARBA" id="ARBA00022432"/>
    </source>
</evidence>
<dbReference type="Pfam" id="PF00342">
    <property type="entry name" value="PGI"/>
    <property type="match status" value="1"/>
</dbReference>
<evidence type="ECO:0000256" key="4">
    <source>
        <dbReference type="RuleBase" id="RU000612"/>
    </source>
</evidence>
<evidence type="ECO:0000313" key="5">
    <source>
        <dbReference type="EMBL" id="KKT72042.1"/>
    </source>
</evidence>
<dbReference type="GO" id="GO:0006096">
    <property type="term" value="P:glycolytic process"/>
    <property type="evidence" value="ECO:0007669"/>
    <property type="project" value="UniProtKB-UniPathway"/>
</dbReference>
<dbReference type="SUPFAM" id="SSF53697">
    <property type="entry name" value="SIS domain"/>
    <property type="match status" value="1"/>
</dbReference>
<dbReference type="CDD" id="cd05015">
    <property type="entry name" value="SIS_PGI_1"/>
    <property type="match status" value="1"/>
</dbReference>
<organism evidence="5 6">
    <name type="scientific">Candidatus Uhrbacteria bacterium GW2011_GWF2_44_350</name>
    <dbReference type="NCBI Taxonomy" id="1619000"/>
    <lineage>
        <taxon>Bacteria</taxon>
        <taxon>Candidatus Uhriibacteriota</taxon>
    </lineage>
</organism>
<protein>
    <recommendedName>
        <fullName evidence="4">Glucose-6-phosphate isomerase</fullName>
        <ecNumber evidence="4">5.3.1.9</ecNumber>
    </recommendedName>
</protein>
<comment type="catalytic activity">
    <reaction evidence="4">
        <text>alpha-D-glucose 6-phosphate = beta-D-fructose 6-phosphate</text>
        <dbReference type="Rhea" id="RHEA:11816"/>
        <dbReference type="ChEBI" id="CHEBI:57634"/>
        <dbReference type="ChEBI" id="CHEBI:58225"/>
        <dbReference type="EC" id="5.3.1.9"/>
    </reaction>
</comment>
<dbReference type="InterPro" id="IPR035476">
    <property type="entry name" value="SIS_PGI_1"/>
</dbReference>
<dbReference type="InterPro" id="IPR035482">
    <property type="entry name" value="SIS_PGI_2"/>
</dbReference>
<evidence type="ECO:0000256" key="3">
    <source>
        <dbReference type="ARBA" id="ARBA00023235"/>
    </source>
</evidence>
<dbReference type="Gene3D" id="3.40.50.10490">
    <property type="entry name" value="Glucose-6-phosphate isomerase like protein, domain 1"/>
    <property type="match status" value="2"/>
</dbReference>
<dbReference type="GO" id="GO:0097367">
    <property type="term" value="F:carbohydrate derivative binding"/>
    <property type="evidence" value="ECO:0007669"/>
    <property type="project" value="InterPro"/>
</dbReference>
<dbReference type="AlphaFoldDB" id="A0A0G1LT60"/>
<dbReference type="InterPro" id="IPR001672">
    <property type="entry name" value="G6P_Isomerase"/>
</dbReference>
<dbReference type="PRINTS" id="PR00662">
    <property type="entry name" value="G6PISOMERASE"/>
</dbReference>
<keyword evidence="1 4" id="KW-0312">Gluconeogenesis</keyword>
<dbReference type="EMBL" id="LCJB01000002">
    <property type="protein sequence ID" value="KKT72042.1"/>
    <property type="molecule type" value="Genomic_DNA"/>
</dbReference>
<name>A0A0G1LT60_9BACT</name>